<dbReference type="GO" id="GO:0016740">
    <property type="term" value="F:transferase activity"/>
    <property type="evidence" value="ECO:0007669"/>
    <property type="project" value="UniProtKB-KW"/>
</dbReference>
<dbReference type="InterPro" id="IPR043130">
    <property type="entry name" value="CDP-OH_PTrfase_TM_dom"/>
</dbReference>
<dbReference type="Pfam" id="PF01066">
    <property type="entry name" value="CDP-OH_P_transf"/>
    <property type="match status" value="1"/>
</dbReference>
<dbReference type="RefSeq" id="WP_394310187.1">
    <property type="nucleotide sequence ID" value="NZ_JBHGPK010000003.1"/>
</dbReference>
<keyword evidence="1" id="KW-0812">Transmembrane</keyword>
<evidence type="ECO:0000313" key="2">
    <source>
        <dbReference type="EMBL" id="MFC2249989.1"/>
    </source>
</evidence>
<reference evidence="2 3" key="1">
    <citation type="submission" date="2024-09" db="EMBL/GenBank/DDBJ databases">
        <title>Description of Labrys sedimenti sp. nov., isolated from a diclofenac-degrading enrichment culture, and genome-based reclassification of Labrys portucalensis as a later heterotypic synonym of Labrys neptuniae.</title>
        <authorList>
            <person name="Tancsics A."/>
            <person name="Csepanyi A."/>
        </authorList>
    </citation>
    <scope>NUCLEOTIDE SEQUENCE [LARGE SCALE GENOMIC DNA]</scope>
    <source>
        <strain evidence="2 3">LMG 23412</strain>
    </source>
</reference>
<proteinExistence type="predicted"/>
<dbReference type="EMBL" id="JBHGPK010000003">
    <property type="protein sequence ID" value="MFC2249989.1"/>
    <property type="molecule type" value="Genomic_DNA"/>
</dbReference>
<dbReference type="Gene3D" id="1.20.120.1760">
    <property type="match status" value="1"/>
</dbReference>
<gene>
    <name evidence="2" type="ORF">ACETRX_10225</name>
</gene>
<feature type="transmembrane region" description="Helical" evidence="1">
    <location>
        <begin position="113"/>
        <end position="132"/>
    </location>
</feature>
<sequence length="214" mass="23052">MSLYALKPRFQALLRPRVTRLAERGTTANQVTLAAAAGSLIVGLGVAWLSDLRILFLLLPVWLAIRMALNAIDGMLAREFGQKSLLGAYLNEIADVVSDAALILPFATLPVFGPFWTGAVIVLAVISEFAGVMGPMVGANRRYDGPLGKSDRAFMFGALGLWVGLGLPLPGWFGWIMPLAVLFLTLTIVNRVHKGLREARAKQADDGRSHDASL</sequence>
<dbReference type="InterPro" id="IPR000462">
    <property type="entry name" value="CDP-OH_P_trans"/>
</dbReference>
<name>A0ABV6ZCY5_9HYPH</name>
<accession>A0ABV6ZCY5</accession>
<keyword evidence="1" id="KW-1133">Transmembrane helix</keyword>
<feature type="transmembrane region" description="Helical" evidence="1">
    <location>
        <begin position="153"/>
        <end position="169"/>
    </location>
</feature>
<dbReference type="EC" id="2.7.8.-" evidence="2"/>
<feature type="transmembrane region" description="Helical" evidence="1">
    <location>
        <begin position="27"/>
        <end position="48"/>
    </location>
</feature>
<evidence type="ECO:0000256" key="1">
    <source>
        <dbReference type="SAM" id="Phobius"/>
    </source>
</evidence>
<evidence type="ECO:0000313" key="3">
    <source>
        <dbReference type="Proteomes" id="UP001595190"/>
    </source>
</evidence>
<dbReference type="Proteomes" id="UP001595190">
    <property type="component" value="Unassembled WGS sequence"/>
</dbReference>
<comment type="caution">
    <text evidence="2">The sequence shown here is derived from an EMBL/GenBank/DDBJ whole genome shotgun (WGS) entry which is preliminary data.</text>
</comment>
<protein>
    <submittedName>
        <fullName evidence="2">CDP-alcohol phosphatidyltransferase family protein</fullName>
        <ecNumber evidence="2">2.7.8.-</ecNumber>
    </submittedName>
</protein>
<feature type="transmembrane region" description="Helical" evidence="1">
    <location>
        <begin position="54"/>
        <end position="72"/>
    </location>
</feature>
<organism evidence="2 3">
    <name type="scientific">Labrys neptuniae</name>
    <dbReference type="NCBI Taxonomy" id="376174"/>
    <lineage>
        <taxon>Bacteria</taxon>
        <taxon>Pseudomonadati</taxon>
        <taxon>Pseudomonadota</taxon>
        <taxon>Alphaproteobacteria</taxon>
        <taxon>Hyphomicrobiales</taxon>
        <taxon>Xanthobacteraceae</taxon>
        <taxon>Labrys</taxon>
    </lineage>
</organism>
<keyword evidence="2" id="KW-0808">Transferase</keyword>
<keyword evidence="1" id="KW-0472">Membrane</keyword>